<dbReference type="GO" id="GO:0005737">
    <property type="term" value="C:cytoplasm"/>
    <property type="evidence" value="ECO:0007669"/>
    <property type="project" value="TreeGrafter"/>
</dbReference>
<evidence type="ECO:0000256" key="3">
    <source>
        <dbReference type="ARBA" id="ARBA00022835"/>
    </source>
</evidence>
<dbReference type="Pfam" id="PF14382">
    <property type="entry name" value="ECR1_N"/>
    <property type="match status" value="1"/>
</dbReference>
<feature type="domain" description="Exosome complex component N-terminal" evidence="5">
    <location>
        <begin position="26"/>
        <end position="60"/>
    </location>
</feature>
<dbReference type="FunFam" id="2.40.50.140:FF:000198">
    <property type="entry name" value="Exosome complex component CSL4"/>
    <property type="match status" value="1"/>
</dbReference>
<dbReference type="Pfam" id="PF10447">
    <property type="entry name" value="EXOSC1"/>
    <property type="match status" value="1"/>
</dbReference>
<name>A0A6G1SIV0_9ACAR</name>
<organism evidence="6">
    <name type="scientific">Aceria tosichella</name>
    <name type="common">wheat curl mite</name>
    <dbReference type="NCBI Taxonomy" id="561515"/>
    <lineage>
        <taxon>Eukaryota</taxon>
        <taxon>Metazoa</taxon>
        <taxon>Ecdysozoa</taxon>
        <taxon>Arthropoda</taxon>
        <taxon>Chelicerata</taxon>
        <taxon>Arachnida</taxon>
        <taxon>Acari</taxon>
        <taxon>Acariformes</taxon>
        <taxon>Trombidiformes</taxon>
        <taxon>Prostigmata</taxon>
        <taxon>Eupodina</taxon>
        <taxon>Eriophyoidea</taxon>
        <taxon>Eriophyidae</taxon>
        <taxon>Eriophyinae</taxon>
        <taxon>Aceriini</taxon>
        <taxon>Aceria</taxon>
    </lineage>
</organism>
<evidence type="ECO:0000259" key="4">
    <source>
        <dbReference type="Pfam" id="PF10447"/>
    </source>
</evidence>
<proteinExistence type="predicted"/>
<comment type="subcellular location">
    <subcellularLocation>
        <location evidence="1">Nucleus</location>
        <location evidence="1">Nucleolus</location>
    </subcellularLocation>
</comment>
<dbReference type="GO" id="GO:0005730">
    <property type="term" value="C:nucleolus"/>
    <property type="evidence" value="ECO:0007669"/>
    <property type="project" value="UniProtKB-SubCell"/>
</dbReference>
<accession>A0A6G1SIV0</accession>
<dbReference type="InterPro" id="IPR039771">
    <property type="entry name" value="Csl4"/>
</dbReference>
<dbReference type="InterPro" id="IPR025721">
    <property type="entry name" value="Exosome_cplx_N_dom"/>
</dbReference>
<evidence type="ECO:0000259" key="5">
    <source>
        <dbReference type="Pfam" id="PF14382"/>
    </source>
</evidence>
<dbReference type="AlphaFoldDB" id="A0A6G1SIV0"/>
<dbReference type="InterPro" id="IPR012340">
    <property type="entry name" value="NA-bd_OB-fold"/>
</dbReference>
<dbReference type="Gene3D" id="2.40.50.140">
    <property type="entry name" value="Nucleic acid-binding proteins"/>
    <property type="match status" value="1"/>
</dbReference>
<dbReference type="PANTHER" id="PTHR12686">
    <property type="entry name" value="3'-5' EXORIBONUCLEASE CSL4-RELATED"/>
    <property type="match status" value="1"/>
</dbReference>
<dbReference type="Gene3D" id="2.40.50.100">
    <property type="match status" value="1"/>
</dbReference>
<evidence type="ECO:0000313" key="6">
    <source>
        <dbReference type="EMBL" id="MDE50097.1"/>
    </source>
</evidence>
<evidence type="ECO:0000256" key="2">
    <source>
        <dbReference type="ARBA" id="ARBA00022490"/>
    </source>
</evidence>
<sequence length="211" mass="23275">MDAQVRSEPQQAGGVKTKIERTNINCVPGDRLCKAEEKTMPAAGTYKSEDYIYASLAGRAIIHHLDKDVRFIGVDGNNKASRTLPSQNDIVTCQVTSIQTNMALCLIWCVNAHVLRQPFKGMVRKDDMRHHEKDLIEISKCCLPGDIILGKVIGVGDNGRYLITIADKEFGVVIATSEAGATMIPVGWTEMMCPKTSVREDRKVAKIKQTT</sequence>
<dbReference type="PANTHER" id="PTHR12686:SF8">
    <property type="entry name" value="EXOSOME COMPLEX COMPONENT CSL4"/>
    <property type="match status" value="1"/>
</dbReference>
<reference evidence="6" key="1">
    <citation type="submission" date="2018-10" db="EMBL/GenBank/DDBJ databases">
        <title>Transcriptome assembly of Aceria tosichella (Wheat curl mite) Type 2.</title>
        <authorList>
            <person name="Scully E.D."/>
            <person name="Geib S.M."/>
            <person name="Palmer N.A."/>
            <person name="Gupta A.K."/>
            <person name="Sarath G."/>
            <person name="Tatineni S."/>
        </authorList>
    </citation>
    <scope>NUCLEOTIDE SEQUENCE</scope>
    <source>
        <strain evidence="6">LincolnNE</strain>
    </source>
</reference>
<keyword evidence="3" id="KW-0271">Exosome</keyword>
<feature type="domain" description="Exosome complex component CSL4 C-terminal" evidence="4">
    <location>
        <begin position="116"/>
        <end position="153"/>
    </location>
</feature>
<keyword evidence="2" id="KW-0963">Cytoplasm</keyword>
<dbReference type="SUPFAM" id="SSF50249">
    <property type="entry name" value="Nucleic acid-binding proteins"/>
    <property type="match status" value="1"/>
</dbReference>
<dbReference type="InterPro" id="IPR019495">
    <property type="entry name" value="EXOSC1_C"/>
</dbReference>
<dbReference type="GO" id="GO:0000176">
    <property type="term" value="C:nuclear exosome (RNase complex)"/>
    <property type="evidence" value="ECO:0007669"/>
    <property type="project" value="TreeGrafter"/>
</dbReference>
<dbReference type="GO" id="GO:0003723">
    <property type="term" value="F:RNA binding"/>
    <property type="evidence" value="ECO:0007669"/>
    <property type="project" value="InterPro"/>
</dbReference>
<dbReference type="EMBL" id="GGYP01005326">
    <property type="protein sequence ID" value="MDE50097.1"/>
    <property type="molecule type" value="Transcribed_RNA"/>
</dbReference>
<gene>
    <name evidence="6" type="primary">Exosc1</name>
    <name evidence="6" type="ORF">g.19579</name>
</gene>
<dbReference type="GO" id="GO:0006396">
    <property type="term" value="P:RNA processing"/>
    <property type="evidence" value="ECO:0007669"/>
    <property type="project" value="InterPro"/>
</dbReference>
<dbReference type="SUPFAM" id="SSF110324">
    <property type="entry name" value="Ribosomal L27 protein-like"/>
    <property type="match status" value="1"/>
</dbReference>
<protein>
    <submittedName>
        <fullName evidence="6">Exosome complex component CSL4</fullName>
    </submittedName>
</protein>
<evidence type="ECO:0000256" key="1">
    <source>
        <dbReference type="ARBA" id="ARBA00004604"/>
    </source>
</evidence>